<dbReference type="EMBL" id="MLCB01000211">
    <property type="protein sequence ID" value="OJI91929.1"/>
    <property type="molecule type" value="Genomic_DNA"/>
</dbReference>
<protein>
    <submittedName>
        <fullName evidence="1">Uncharacterized protein</fullName>
    </submittedName>
</protein>
<organism evidence="1 2">
    <name type="scientific">Planktotalea frisia</name>
    <dbReference type="NCBI Taxonomy" id="696762"/>
    <lineage>
        <taxon>Bacteria</taxon>
        <taxon>Pseudomonadati</taxon>
        <taxon>Pseudomonadota</taxon>
        <taxon>Alphaproteobacteria</taxon>
        <taxon>Rhodobacterales</taxon>
        <taxon>Paracoccaceae</taxon>
        <taxon>Planktotalea</taxon>
    </lineage>
</organism>
<dbReference type="STRING" id="696762.PFRI_38690"/>
<sequence>MLQVALSDRLFLDLFPFSENGFIAAKVDVGGRVVVDALVVALMIVMIDKGLEITGQTT</sequence>
<accession>A0A1L9NRS5</accession>
<gene>
    <name evidence="1" type="ORF">PFRI_38690</name>
</gene>
<keyword evidence="2" id="KW-1185">Reference proteome</keyword>
<dbReference type="AlphaFoldDB" id="A0A1L9NRS5"/>
<name>A0A1L9NRS5_9RHOB</name>
<proteinExistence type="predicted"/>
<evidence type="ECO:0000313" key="1">
    <source>
        <dbReference type="EMBL" id="OJI91929.1"/>
    </source>
</evidence>
<reference evidence="1 2" key="1">
    <citation type="submission" date="2016-10" db="EMBL/GenBank/DDBJ databases">
        <title>Genome sequence of Planktotalea frisia SH6-1.</title>
        <authorList>
            <person name="Poehlein A."/>
            <person name="Bakenhus I."/>
            <person name="Voget S."/>
            <person name="Brinkhoff T."/>
            <person name="Simon M."/>
        </authorList>
    </citation>
    <scope>NUCLEOTIDE SEQUENCE [LARGE SCALE GENOMIC DNA]</scope>
    <source>
        <strain evidence="1 2">SH6-1</strain>
    </source>
</reference>
<comment type="caution">
    <text evidence="1">The sequence shown here is derived from an EMBL/GenBank/DDBJ whole genome shotgun (WGS) entry which is preliminary data.</text>
</comment>
<evidence type="ECO:0000313" key="2">
    <source>
        <dbReference type="Proteomes" id="UP000184514"/>
    </source>
</evidence>
<dbReference type="Proteomes" id="UP000184514">
    <property type="component" value="Unassembled WGS sequence"/>
</dbReference>